<gene>
    <name evidence="3" type="ORF">K435DRAFT_861819</name>
</gene>
<accession>A0A4S8LVG3</accession>
<dbReference type="CDD" id="cd19757">
    <property type="entry name" value="Bbox1"/>
    <property type="match status" value="1"/>
</dbReference>
<evidence type="ECO:0000259" key="2">
    <source>
        <dbReference type="Pfam" id="PF18803"/>
    </source>
</evidence>
<dbReference type="InterPro" id="IPR041457">
    <property type="entry name" value="CxC2_KDZ-assoc"/>
</dbReference>
<keyword evidence="4" id="KW-1185">Reference proteome</keyword>
<dbReference type="EMBL" id="ML179258">
    <property type="protein sequence ID" value="THU93123.1"/>
    <property type="molecule type" value="Genomic_DNA"/>
</dbReference>
<protein>
    <recommendedName>
        <fullName evidence="2">CxC2-like cysteine cluster KDZ transposase-associated domain-containing protein</fullName>
    </recommendedName>
</protein>
<evidence type="ECO:0000313" key="3">
    <source>
        <dbReference type="EMBL" id="THU93123.1"/>
    </source>
</evidence>
<dbReference type="InterPro" id="IPR040521">
    <property type="entry name" value="KDZ"/>
</dbReference>
<proteinExistence type="predicted"/>
<dbReference type="Pfam" id="PF18803">
    <property type="entry name" value="CxC2"/>
    <property type="match status" value="1"/>
</dbReference>
<feature type="region of interest" description="Disordered" evidence="1">
    <location>
        <begin position="869"/>
        <end position="895"/>
    </location>
</feature>
<feature type="domain" description="CxC2-like cysteine cluster KDZ transposase-associated" evidence="2">
    <location>
        <begin position="216"/>
        <end position="324"/>
    </location>
</feature>
<reference evidence="3 4" key="1">
    <citation type="journal article" date="2019" name="Nat. Ecol. Evol.">
        <title>Megaphylogeny resolves global patterns of mushroom evolution.</title>
        <authorList>
            <person name="Varga T."/>
            <person name="Krizsan K."/>
            <person name="Foldi C."/>
            <person name="Dima B."/>
            <person name="Sanchez-Garcia M."/>
            <person name="Sanchez-Ramirez S."/>
            <person name="Szollosi G.J."/>
            <person name="Szarkandi J.G."/>
            <person name="Papp V."/>
            <person name="Albert L."/>
            <person name="Andreopoulos W."/>
            <person name="Angelini C."/>
            <person name="Antonin V."/>
            <person name="Barry K.W."/>
            <person name="Bougher N.L."/>
            <person name="Buchanan P."/>
            <person name="Buyck B."/>
            <person name="Bense V."/>
            <person name="Catcheside P."/>
            <person name="Chovatia M."/>
            <person name="Cooper J."/>
            <person name="Damon W."/>
            <person name="Desjardin D."/>
            <person name="Finy P."/>
            <person name="Geml J."/>
            <person name="Haridas S."/>
            <person name="Hughes K."/>
            <person name="Justo A."/>
            <person name="Karasinski D."/>
            <person name="Kautmanova I."/>
            <person name="Kiss B."/>
            <person name="Kocsube S."/>
            <person name="Kotiranta H."/>
            <person name="LaButti K.M."/>
            <person name="Lechner B.E."/>
            <person name="Liimatainen K."/>
            <person name="Lipzen A."/>
            <person name="Lukacs Z."/>
            <person name="Mihaltcheva S."/>
            <person name="Morgado L.N."/>
            <person name="Niskanen T."/>
            <person name="Noordeloos M.E."/>
            <person name="Ohm R.A."/>
            <person name="Ortiz-Santana B."/>
            <person name="Ovrebo C."/>
            <person name="Racz N."/>
            <person name="Riley R."/>
            <person name="Savchenko A."/>
            <person name="Shiryaev A."/>
            <person name="Soop K."/>
            <person name="Spirin V."/>
            <person name="Szebenyi C."/>
            <person name="Tomsovsky M."/>
            <person name="Tulloss R.E."/>
            <person name="Uehling J."/>
            <person name="Grigoriev I.V."/>
            <person name="Vagvolgyi C."/>
            <person name="Papp T."/>
            <person name="Martin F.M."/>
            <person name="Miettinen O."/>
            <person name="Hibbett D.S."/>
            <person name="Nagy L.G."/>
        </authorList>
    </citation>
    <scope>NUCLEOTIDE SEQUENCE [LARGE SCALE GENOMIC DNA]</scope>
    <source>
        <strain evidence="3 4">CBS 962.96</strain>
    </source>
</reference>
<feature type="region of interest" description="Disordered" evidence="1">
    <location>
        <begin position="1061"/>
        <end position="1087"/>
    </location>
</feature>
<dbReference type="Proteomes" id="UP000297245">
    <property type="component" value="Unassembled WGS sequence"/>
</dbReference>
<sequence length="1087" mass="125592">MSLAEKVAKQNIKNSNLQKGSLGHFLAPELPCPTLIAESLSEDGRRTKWTLIPVEPLESIKKRREDAQREAFHQLTNVNFGDRFENTLATIDKETINEDDLPDAIEREAPEVVVVEEVKARRRYLSSDEPLKQWIAYRDEYLSELIRGEGRGNIDTECCCVCGEQASPGNSGPLYCCRDCIYPDLMCEDCCRSQHQDRPFDCVEKWNGHYFKACSLKDLGITLELGHRRGEICTNKRIINNFTVIHVNGIHTIRAAFCDCAQKFTCGEFRQQLLRHEFFPATHIDPHTCATFKVLNHFHVMTLQGKVTTYDYYNGLEKIRNNAGLSENVDQYEAFSQMIRLWRHLKMLKRAGQGNDASRPVEQTDGPEEERFKYWLFFAIDACFRLKRRMVSSDERDPGLGTGWSYFVEDKPFKEFLATVTDQDEMCTCNGLAALQQANTRYSRGYSSTGCGLGKGERYANMDWIVACLLQHHDPRLTKVFSYDIACQWCRHIIKHLLKLPPLLRLNLIFHIVYFVVPKLHIYGHQILCQLHYSLNWLWGAGRTDGEGIERPWAHMGPVATSTRDMGPGSRHDTMDDHWGHWNWCKLINLGTLLLRRLLTAILERLVHTRALKEFTQHQEKFRPGVTTEWKKMIREWEAQLVLPVDERTKQNPFEMPKSGLTEAEIKLQLTALKAEQEKAGIPSLQIEEQQLGLKLDLKNKMFETALQKLTLIQLRTKISRALGKWRGVQGTYCPGALQVLSKQPSHQENPEDIQLYLPSELPLSYHADGCRPGLLEIEKKLREAQLCHSLNQLRNHLHMKARLLTYWTTNVAHQSTVTRSQSIFMRNQRQIDGYARRYQAAWKAMVGIVGQENMMWRKLEDQDIRLMNGSGDRAVGNAQKQQSKKGKEGLKEGLEDENKYEELTELASESAQRLKNVRSQLGEGQRESSWIWMEGGTGQRLDDETLEEIIWVEWCKSYARAQKWNEEVILVKEEMRRCLVTLEYLAKQWDGRETYEGPLSQGKSQWKPEWKLRTDYVGPLSTGTDKYHSEGVRAYAHSQGDLYRRLAGQFRKLWANVGQKEKDLEEGKGLTQAQRRPLEQDIDQQP</sequence>
<feature type="compositionally biased region" description="Basic and acidic residues" evidence="1">
    <location>
        <begin position="886"/>
        <end position="895"/>
    </location>
</feature>
<dbReference type="PANTHER" id="PTHR33096:SF1">
    <property type="entry name" value="CXC1-LIKE CYSTEINE CLUSTER ASSOCIATED WITH KDZ TRANSPOSASES DOMAIN-CONTAINING PROTEIN"/>
    <property type="match status" value="1"/>
</dbReference>
<organism evidence="3 4">
    <name type="scientific">Dendrothele bispora (strain CBS 962.96)</name>
    <dbReference type="NCBI Taxonomy" id="1314807"/>
    <lineage>
        <taxon>Eukaryota</taxon>
        <taxon>Fungi</taxon>
        <taxon>Dikarya</taxon>
        <taxon>Basidiomycota</taxon>
        <taxon>Agaricomycotina</taxon>
        <taxon>Agaricomycetes</taxon>
        <taxon>Agaricomycetidae</taxon>
        <taxon>Agaricales</taxon>
        <taxon>Agaricales incertae sedis</taxon>
        <taxon>Dendrothele</taxon>
    </lineage>
</organism>
<dbReference type="AlphaFoldDB" id="A0A4S8LVG3"/>
<evidence type="ECO:0000313" key="4">
    <source>
        <dbReference type="Proteomes" id="UP000297245"/>
    </source>
</evidence>
<dbReference type="PANTHER" id="PTHR33096">
    <property type="entry name" value="CXC2 DOMAIN-CONTAINING PROTEIN"/>
    <property type="match status" value="1"/>
</dbReference>
<evidence type="ECO:0000256" key="1">
    <source>
        <dbReference type="SAM" id="MobiDB-lite"/>
    </source>
</evidence>
<dbReference type="OrthoDB" id="10063408at2759"/>
<name>A0A4S8LVG3_DENBC</name>
<dbReference type="Pfam" id="PF18758">
    <property type="entry name" value="KDZ"/>
    <property type="match status" value="1"/>
</dbReference>